<gene>
    <name evidence="3" type="ORF">DFH07DRAFT_951002</name>
</gene>
<proteinExistence type="predicted"/>
<organism evidence="3 4">
    <name type="scientific">Mycena maculata</name>
    <dbReference type="NCBI Taxonomy" id="230809"/>
    <lineage>
        <taxon>Eukaryota</taxon>
        <taxon>Fungi</taxon>
        <taxon>Dikarya</taxon>
        <taxon>Basidiomycota</taxon>
        <taxon>Agaricomycotina</taxon>
        <taxon>Agaricomycetes</taxon>
        <taxon>Agaricomycetidae</taxon>
        <taxon>Agaricales</taxon>
        <taxon>Marasmiineae</taxon>
        <taxon>Mycenaceae</taxon>
        <taxon>Mycena</taxon>
    </lineage>
</organism>
<evidence type="ECO:0000313" key="4">
    <source>
        <dbReference type="Proteomes" id="UP001215280"/>
    </source>
</evidence>
<evidence type="ECO:0000256" key="2">
    <source>
        <dbReference type="SAM" id="Phobius"/>
    </source>
</evidence>
<keyword evidence="4" id="KW-1185">Reference proteome</keyword>
<feature type="region of interest" description="Disordered" evidence="1">
    <location>
        <begin position="82"/>
        <end position="122"/>
    </location>
</feature>
<keyword evidence="2" id="KW-1133">Transmembrane helix</keyword>
<reference evidence="3" key="1">
    <citation type="submission" date="2023-03" db="EMBL/GenBank/DDBJ databases">
        <title>Massive genome expansion in bonnet fungi (Mycena s.s.) driven by repeated elements and novel gene families across ecological guilds.</title>
        <authorList>
            <consortium name="Lawrence Berkeley National Laboratory"/>
            <person name="Harder C.B."/>
            <person name="Miyauchi S."/>
            <person name="Viragh M."/>
            <person name="Kuo A."/>
            <person name="Thoen E."/>
            <person name="Andreopoulos B."/>
            <person name="Lu D."/>
            <person name="Skrede I."/>
            <person name="Drula E."/>
            <person name="Henrissat B."/>
            <person name="Morin E."/>
            <person name="Kohler A."/>
            <person name="Barry K."/>
            <person name="LaButti K."/>
            <person name="Morin E."/>
            <person name="Salamov A."/>
            <person name="Lipzen A."/>
            <person name="Mereny Z."/>
            <person name="Hegedus B."/>
            <person name="Baldrian P."/>
            <person name="Stursova M."/>
            <person name="Weitz H."/>
            <person name="Taylor A."/>
            <person name="Grigoriev I.V."/>
            <person name="Nagy L.G."/>
            <person name="Martin F."/>
            <person name="Kauserud H."/>
        </authorList>
    </citation>
    <scope>NUCLEOTIDE SEQUENCE</scope>
    <source>
        <strain evidence="3">CBHHK188m</strain>
    </source>
</reference>
<name>A0AAD7K641_9AGAR</name>
<dbReference type="EMBL" id="JARJLG010000009">
    <property type="protein sequence ID" value="KAJ7777926.1"/>
    <property type="molecule type" value="Genomic_DNA"/>
</dbReference>
<evidence type="ECO:0000256" key="1">
    <source>
        <dbReference type="SAM" id="MobiDB-lite"/>
    </source>
</evidence>
<dbReference type="AlphaFoldDB" id="A0AAD7K641"/>
<evidence type="ECO:0000313" key="3">
    <source>
        <dbReference type="EMBL" id="KAJ7777926.1"/>
    </source>
</evidence>
<dbReference type="Proteomes" id="UP001215280">
    <property type="component" value="Unassembled WGS sequence"/>
</dbReference>
<evidence type="ECO:0008006" key="5">
    <source>
        <dbReference type="Google" id="ProtNLM"/>
    </source>
</evidence>
<sequence length="122" mass="13756">MALRRTPAAALFFTRSTMPRPRKLHESLVRPRLATNGLRFIRLLVFLIFLFDTMMMMKSISVPESLCRAGLRTERILGHGRRERTGRAWEGTAVRKRGTAGDGCGDGSRTREVAEPALERSV</sequence>
<comment type="caution">
    <text evidence="3">The sequence shown here is derived from an EMBL/GenBank/DDBJ whole genome shotgun (WGS) entry which is preliminary data.</text>
</comment>
<accession>A0AAD7K641</accession>
<keyword evidence="2" id="KW-0812">Transmembrane</keyword>
<keyword evidence="2" id="KW-0472">Membrane</keyword>
<feature type="compositionally biased region" description="Basic and acidic residues" evidence="1">
    <location>
        <begin position="108"/>
        <end position="122"/>
    </location>
</feature>
<protein>
    <recommendedName>
        <fullName evidence="5">Transmembrane protein</fullName>
    </recommendedName>
</protein>
<feature type="transmembrane region" description="Helical" evidence="2">
    <location>
        <begin position="40"/>
        <end position="57"/>
    </location>
</feature>